<keyword evidence="1" id="KW-1003">Cell membrane</keyword>
<dbReference type="InterPro" id="IPR002798">
    <property type="entry name" value="SpoIIM-like"/>
</dbReference>
<comment type="subunit">
    <text evidence="1">Component of the MPD complex composed of SpoIIM, SpoIIP and SpoIID.</text>
</comment>
<keyword evidence="4" id="KW-1185">Reference proteome</keyword>
<dbReference type="GO" id="GO:0030435">
    <property type="term" value="P:sporulation resulting in formation of a cellular spore"/>
    <property type="evidence" value="ECO:0007669"/>
    <property type="project" value="UniProtKB-KW"/>
</dbReference>
<gene>
    <name evidence="3" type="primary">spoIIM</name>
    <name evidence="3" type="ORF">EPH95_00835</name>
</gene>
<dbReference type="NCBIfam" id="TIGR02831">
    <property type="entry name" value="spo_II_M"/>
    <property type="match status" value="1"/>
</dbReference>
<evidence type="ECO:0000313" key="4">
    <source>
        <dbReference type="Proteomes" id="UP000319756"/>
    </source>
</evidence>
<keyword evidence="1" id="KW-0749">Sporulation</keyword>
<dbReference type="EMBL" id="CP035485">
    <property type="protein sequence ID" value="QDI89892.1"/>
    <property type="molecule type" value="Genomic_DNA"/>
</dbReference>
<keyword evidence="1 2" id="KW-0812">Transmembrane</keyword>
<protein>
    <recommendedName>
        <fullName evidence="1">Stage II sporulation protein M</fullName>
    </recommendedName>
</protein>
<reference evidence="4" key="1">
    <citation type="submission" date="2019-01" db="EMBL/GenBank/DDBJ databases">
        <title>Genomic analysis of Salicibibacter sp. NKC3-5.</title>
        <authorList>
            <person name="Oh Y.J."/>
        </authorList>
    </citation>
    <scope>NUCLEOTIDE SEQUENCE [LARGE SCALE GENOMIC DNA]</scope>
    <source>
        <strain evidence="4">NKC3-5</strain>
    </source>
</reference>
<comment type="function">
    <text evidence="1">Required for complete septum migration and engulfment of the forespore compartment during sporulation. Required for stabilizing and recruiting of SpoIIP to the septal membrane.</text>
</comment>
<feature type="transmembrane region" description="Helical" evidence="2">
    <location>
        <begin position="141"/>
        <end position="161"/>
    </location>
</feature>
<dbReference type="OrthoDB" id="2065033at2"/>
<feature type="transmembrane region" description="Helical" evidence="2">
    <location>
        <begin position="114"/>
        <end position="135"/>
    </location>
</feature>
<keyword evidence="1 2" id="KW-0472">Membrane</keyword>
<dbReference type="Pfam" id="PF01944">
    <property type="entry name" value="SpoIIM"/>
    <property type="match status" value="1"/>
</dbReference>
<feature type="transmembrane region" description="Helical" evidence="2">
    <location>
        <begin position="182"/>
        <end position="207"/>
    </location>
</feature>
<proteinExistence type="predicted"/>
<dbReference type="KEGG" id="sale:EPH95_00835"/>
<dbReference type="Proteomes" id="UP000319756">
    <property type="component" value="Chromosome"/>
</dbReference>
<dbReference type="InterPro" id="IPR014196">
    <property type="entry name" value="SpoIIM"/>
</dbReference>
<evidence type="ECO:0000313" key="3">
    <source>
        <dbReference type="EMBL" id="QDI89892.1"/>
    </source>
</evidence>
<name>A0A514LDF2_9BACI</name>
<evidence type="ECO:0000256" key="2">
    <source>
        <dbReference type="SAM" id="Phobius"/>
    </source>
</evidence>
<accession>A0A514LDF2</accession>
<sequence length="217" mass="24277">MEVKPFIERQISLHVQEHRSLYIFSSVLFFTGIIFGAIVVNSLSFSQKEDLFVYLQQFFGQVSQGQFSSGSALLWQSFSFYAKYLGLMFILGLSVIGSPLIFLLLFLKGLTIGFTVGFLVYQLGVSGLSLSLVSVLPQNLLIVPVMIIVCVLSVAFSLRLIRQQFVKATHPEPIFPIFTRMCMMMALALAVAFIASLIEAFVSPMLLELVAEWHMNN</sequence>
<dbReference type="AlphaFoldDB" id="A0A514LDF2"/>
<evidence type="ECO:0000256" key="1">
    <source>
        <dbReference type="PIRNR" id="PIRNR038973"/>
    </source>
</evidence>
<dbReference type="GO" id="GO:0005886">
    <property type="term" value="C:plasma membrane"/>
    <property type="evidence" value="ECO:0007669"/>
    <property type="project" value="UniProtKB-SubCell"/>
</dbReference>
<dbReference type="RefSeq" id="WP_142086503.1">
    <property type="nucleotide sequence ID" value="NZ_CP035485.1"/>
</dbReference>
<feature type="transmembrane region" description="Helical" evidence="2">
    <location>
        <begin position="84"/>
        <end position="107"/>
    </location>
</feature>
<feature type="transmembrane region" description="Helical" evidence="2">
    <location>
        <begin position="21"/>
        <end position="45"/>
    </location>
</feature>
<keyword evidence="2" id="KW-1133">Transmembrane helix</keyword>
<dbReference type="PIRSF" id="PIRSF038973">
    <property type="entry name" value="SpoIIM"/>
    <property type="match status" value="1"/>
</dbReference>
<comment type="subcellular location">
    <subcellularLocation>
        <location evidence="1">Cell membrane</location>
        <topology evidence="1">Multi-pass membrane protein</topology>
    </subcellularLocation>
    <text evidence="1">Localizes to the sporulation septum and to the second division site within the mother cell. Before the start of engulfment localizes to the septal midpoint, then spreads throughout the septum prior to becoming enriched at the leading edge of the engulfing membrane, where it remains until the completion of membrane migration. Some remain partially trapped at the septum during engulfment and upon completion of engulfment become dispersed in the outer forespore membrane. Localization of the MPD complex to the septal membrane is dependent on SpoIIB.</text>
</comment>
<organism evidence="3 4">
    <name type="scientific">Salicibibacter halophilus</name>
    <dbReference type="NCBI Taxonomy" id="2502791"/>
    <lineage>
        <taxon>Bacteria</taxon>
        <taxon>Bacillati</taxon>
        <taxon>Bacillota</taxon>
        <taxon>Bacilli</taxon>
        <taxon>Bacillales</taxon>
        <taxon>Bacillaceae</taxon>
        <taxon>Salicibibacter</taxon>
    </lineage>
</organism>